<dbReference type="SMART" id="SM00317">
    <property type="entry name" value="SET"/>
    <property type="match status" value="1"/>
</dbReference>
<dbReference type="AlphaFoldDB" id="A0A8H7MJD3"/>
<accession>A0A8H7MJD3</accession>
<proteinExistence type="predicted"/>
<evidence type="ECO:0000313" key="2">
    <source>
        <dbReference type="EMBL" id="KAF9697283.1"/>
    </source>
</evidence>
<keyword evidence="3" id="KW-1185">Reference proteome</keyword>
<dbReference type="PANTHER" id="PTHR46307:SF4">
    <property type="entry name" value="G9A, ISOFORM B"/>
    <property type="match status" value="1"/>
</dbReference>
<name>A0A8H7MJD3_9PLEO</name>
<comment type="caution">
    <text evidence="2">The sequence shown here is derived from an EMBL/GenBank/DDBJ whole genome shotgun (WGS) entry which is preliminary data.</text>
</comment>
<dbReference type="PANTHER" id="PTHR46307">
    <property type="entry name" value="G9A, ISOFORM B"/>
    <property type="match status" value="1"/>
</dbReference>
<dbReference type="GO" id="GO:0005634">
    <property type="term" value="C:nucleus"/>
    <property type="evidence" value="ECO:0007669"/>
    <property type="project" value="TreeGrafter"/>
</dbReference>
<dbReference type="PROSITE" id="PS50280">
    <property type="entry name" value="SET"/>
    <property type="match status" value="1"/>
</dbReference>
<dbReference type="SUPFAM" id="SSF82199">
    <property type="entry name" value="SET domain"/>
    <property type="match status" value="1"/>
</dbReference>
<evidence type="ECO:0000313" key="3">
    <source>
        <dbReference type="Proteomes" id="UP000651452"/>
    </source>
</evidence>
<dbReference type="GO" id="GO:0000785">
    <property type="term" value="C:chromatin"/>
    <property type="evidence" value="ECO:0007669"/>
    <property type="project" value="TreeGrafter"/>
</dbReference>
<organism evidence="2 3">
    <name type="scientific">Ascochyta lentis</name>
    <dbReference type="NCBI Taxonomy" id="205686"/>
    <lineage>
        <taxon>Eukaryota</taxon>
        <taxon>Fungi</taxon>
        <taxon>Dikarya</taxon>
        <taxon>Ascomycota</taxon>
        <taxon>Pezizomycotina</taxon>
        <taxon>Dothideomycetes</taxon>
        <taxon>Pleosporomycetidae</taxon>
        <taxon>Pleosporales</taxon>
        <taxon>Pleosporineae</taxon>
        <taxon>Didymellaceae</taxon>
        <taxon>Ascochyta</taxon>
    </lineage>
</organism>
<reference evidence="2" key="1">
    <citation type="submission" date="2018-12" db="EMBL/GenBank/DDBJ databases">
        <authorList>
            <person name="Syme R.A."/>
            <person name="Farfan-Caceres L."/>
            <person name="Lichtenzveig J."/>
        </authorList>
    </citation>
    <scope>NUCLEOTIDE SEQUENCE</scope>
    <source>
        <strain evidence="2">Al4</strain>
    </source>
</reference>
<dbReference type="GO" id="GO:0000122">
    <property type="term" value="P:negative regulation of transcription by RNA polymerase II"/>
    <property type="evidence" value="ECO:0007669"/>
    <property type="project" value="TreeGrafter"/>
</dbReference>
<dbReference type="InterPro" id="IPR001214">
    <property type="entry name" value="SET_dom"/>
</dbReference>
<gene>
    <name evidence="2" type="ORF">EKO04_004823</name>
</gene>
<reference evidence="2" key="2">
    <citation type="submission" date="2020-09" db="EMBL/GenBank/DDBJ databases">
        <title>Reference genome assembly for Australian Ascochyta lentis isolate Al4.</title>
        <authorList>
            <person name="Lee R.C."/>
            <person name="Farfan-Caceres L.M."/>
            <person name="Debler J.W."/>
            <person name="Williams A.H."/>
            <person name="Henares B.M."/>
        </authorList>
    </citation>
    <scope>NUCLEOTIDE SEQUENCE</scope>
    <source>
        <strain evidence="2">Al4</strain>
    </source>
</reference>
<dbReference type="GO" id="GO:0046974">
    <property type="term" value="F:histone H3K9 methyltransferase activity"/>
    <property type="evidence" value="ECO:0007669"/>
    <property type="project" value="TreeGrafter"/>
</dbReference>
<dbReference type="Pfam" id="PF00856">
    <property type="entry name" value="SET"/>
    <property type="match status" value="1"/>
</dbReference>
<dbReference type="InterPro" id="IPR046341">
    <property type="entry name" value="SET_dom_sf"/>
</dbReference>
<dbReference type="Gene3D" id="2.170.270.10">
    <property type="entry name" value="SET domain"/>
    <property type="match status" value="1"/>
</dbReference>
<dbReference type="OrthoDB" id="308383at2759"/>
<dbReference type="InterPro" id="IPR043550">
    <property type="entry name" value="EHMT1/EHMT2"/>
</dbReference>
<protein>
    <recommendedName>
        <fullName evidence="1">SET domain-containing protein</fullName>
    </recommendedName>
</protein>
<dbReference type="EMBL" id="RZGK01000008">
    <property type="protein sequence ID" value="KAF9697283.1"/>
    <property type="molecule type" value="Genomic_DNA"/>
</dbReference>
<dbReference type="Proteomes" id="UP000651452">
    <property type="component" value="Unassembled WGS sequence"/>
</dbReference>
<evidence type="ECO:0000259" key="1">
    <source>
        <dbReference type="PROSITE" id="PS50280"/>
    </source>
</evidence>
<sequence>MGVKKFPARLSDLPTFTYTKAISNAVDRHKHHGKPKSTRHKATSVYKGKKILPRHITQTLVDLARWKANGSIRRPRNYPAHLRHPWDILQAVLYSKESPQKGKAVSKNPTSTPPVTFRVAASLKRCAACHVRADTAEEMCNCVTAPWENKNTLDWQAKNVDLRWVDDHLGIATYALNPLKRDTVLGEYIGELVPASFLPEMGSGEDRYLFDIVDEKDTIVAFVDGLRVGNWTRFINHSCEPNAVYDSKRVGRELRHVIVAMKDIKKGEEVTVDYGQTYWEVMNDRHVWCGCRASTCKYKEAVSALDGPLKKGRKAKKKV</sequence>
<feature type="domain" description="SET" evidence="1">
    <location>
        <begin position="158"/>
        <end position="275"/>
    </location>
</feature>